<evidence type="ECO:0000313" key="3">
    <source>
        <dbReference type="WBParaSite" id="HPBE_0002153201-mRNA-1"/>
    </source>
</evidence>
<name>A0A183GGE3_HELPZ</name>
<dbReference type="EMBL" id="UZAH01033090">
    <property type="protein sequence ID" value="VDP26200.1"/>
    <property type="molecule type" value="Genomic_DNA"/>
</dbReference>
<dbReference type="Proteomes" id="UP000050761">
    <property type="component" value="Unassembled WGS sequence"/>
</dbReference>
<gene>
    <name evidence="1" type="ORF">HPBE_LOCUS21531</name>
</gene>
<organism evidence="2 3">
    <name type="scientific">Heligmosomoides polygyrus</name>
    <name type="common">Parasitic roundworm</name>
    <dbReference type="NCBI Taxonomy" id="6339"/>
    <lineage>
        <taxon>Eukaryota</taxon>
        <taxon>Metazoa</taxon>
        <taxon>Ecdysozoa</taxon>
        <taxon>Nematoda</taxon>
        <taxon>Chromadorea</taxon>
        <taxon>Rhabditida</taxon>
        <taxon>Rhabditina</taxon>
        <taxon>Rhabditomorpha</taxon>
        <taxon>Strongyloidea</taxon>
        <taxon>Heligmosomidae</taxon>
        <taxon>Heligmosomoides</taxon>
    </lineage>
</organism>
<reference evidence="1 2" key="1">
    <citation type="submission" date="2018-11" db="EMBL/GenBank/DDBJ databases">
        <authorList>
            <consortium name="Pathogen Informatics"/>
        </authorList>
    </citation>
    <scope>NUCLEOTIDE SEQUENCE [LARGE SCALE GENOMIC DNA]</scope>
</reference>
<sequence length="158" mass="17784">MPERSTPDAIFIARQMMTSGETKALLRGRGVSERPITVIRDMYEDSIAAIQTPHKDEYLSGLDKVHLWQGALAGNGLRLNVKKTKFVSFELCIGPILDCQGEANEKVEEFRYLGSELFDEGSVDQVVRGRISAAWLKWRKSTGILCDRRCSMTLKGKF</sequence>
<accession>A0A3P8C600</accession>
<evidence type="ECO:0000313" key="2">
    <source>
        <dbReference type="Proteomes" id="UP000050761"/>
    </source>
</evidence>
<reference evidence="3" key="2">
    <citation type="submission" date="2019-09" db="UniProtKB">
        <authorList>
            <consortium name="WormBaseParasite"/>
        </authorList>
    </citation>
    <scope>IDENTIFICATION</scope>
</reference>
<evidence type="ECO:0000313" key="1">
    <source>
        <dbReference type="EMBL" id="VDP26200.1"/>
    </source>
</evidence>
<accession>A0A183GGE3</accession>
<keyword evidence="2" id="KW-1185">Reference proteome</keyword>
<dbReference type="WBParaSite" id="HPBE_0002153201-mRNA-1">
    <property type="protein sequence ID" value="HPBE_0002153201-mRNA-1"/>
    <property type="gene ID" value="HPBE_0002153201"/>
</dbReference>
<dbReference type="AlphaFoldDB" id="A0A183GGE3"/>
<proteinExistence type="predicted"/>
<protein>
    <submittedName>
        <fullName evidence="3">Reverse transcriptase domain-containing protein</fullName>
    </submittedName>
</protein>
<dbReference type="OrthoDB" id="5852058at2759"/>